<name>A0ABV3X2N7_9FIRM</name>
<evidence type="ECO:0000256" key="6">
    <source>
        <dbReference type="ARBA" id="ARBA00023136"/>
    </source>
</evidence>
<evidence type="ECO:0000256" key="7">
    <source>
        <dbReference type="ARBA" id="ARBA00023224"/>
    </source>
</evidence>
<feature type="domain" description="Methyl-accepting transducer" evidence="11">
    <location>
        <begin position="424"/>
        <end position="695"/>
    </location>
</feature>
<dbReference type="PANTHER" id="PTHR32089">
    <property type="entry name" value="METHYL-ACCEPTING CHEMOTAXIS PROTEIN MCPB"/>
    <property type="match status" value="1"/>
</dbReference>
<keyword evidence="2" id="KW-1003">Cell membrane</keyword>
<evidence type="ECO:0000256" key="3">
    <source>
        <dbReference type="ARBA" id="ARBA00022500"/>
    </source>
</evidence>
<gene>
    <name evidence="13" type="ORF">QCO44_02210</name>
</gene>
<evidence type="ECO:0000256" key="2">
    <source>
        <dbReference type="ARBA" id="ARBA00022475"/>
    </source>
</evidence>
<feature type="transmembrane region" description="Helical" evidence="10">
    <location>
        <begin position="67"/>
        <end position="90"/>
    </location>
</feature>
<proteinExistence type="inferred from homology"/>
<evidence type="ECO:0000256" key="5">
    <source>
        <dbReference type="ARBA" id="ARBA00022989"/>
    </source>
</evidence>
<comment type="caution">
    <text evidence="13">The sequence shown here is derived from an EMBL/GenBank/DDBJ whole genome shotgun (WGS) entry which is preliminary data.</text>
</comment>
<comment type="similarity">
    <text evidence="8">Belongs to the methyl-accepting chemotaxis (MCP) protein family.</text>
</comment>
<evidence type="ECO:0000256" key="1">
    <source>
        <dbReference type="ARBA" id="ARBA00004651"/>
    </source>
</evidence>
<evidence type="ECO:0000256" key="8">
    <source>
        <dbReference type="ARBA" id="ARBA00029447"/>
    </source>
</evidence>
<dbReference type="Pfam" id="PF02743">
    <property type="entry name" value="dCache_1"/>
    <property type="match status" value="1"/>
</dbReference>
<accession>A0ABV3X2N7</accession>
<reference evidence="13 14" key="1">
    <citation type="submission" date="2023-04" db="EMBL/GenBank/DDBJ databases">
        <title>Genome Sequence of Selenomonas sputigena ATCC 33150.</title>
        <authorList>
            <person name="Miller D.P."/>
            <person name="Anvari S."/>
            <person name="Polson S.W."/>
            <person name="Macdonald M."/>
            <person name="Mcdowell J.V."/>
        </authorList>
    </citation>
    <scope>NUCLEOTIDE SEQUENCE [LARGE SCALE GENOMIC DNA]</scope>
    <source>
        <strain evidence="13 14">ATCC 33150</strain>
    </source>
</reference>
<keyword evidence="5 10" id="KW-1133">Transmembrane helix</keyword>
<dbReference type="InterPro" id="IPR033479">
    <property type="entry name" value="dCache_1"/>
</dbReference>
<keyword evidence="4 10" id="KW-0812">Transmembrane</keyword>
<evidence type="ECO:0000313" key="13">
    <source>
        <dbReference type="EMBL" id="MEX5284460.1"/>
    </source>
</evidence>
<dbReference type="InterPro" id="IPR029151">
    <property type="entry name" value="Sensor-like_sf"/>
</dbReference>
<dbReference type="SMART" id="SM00283">
    <property type="entry name" value="MA"/>
    <property type="match status" value="1"/>
</dbReference>
<dbReference type="SUPFAM" id="SSF58104">
    <property type="entry name" value="Methyl-accepting chemotaxis protein (MCP) signaling domain"/>
    <property type="match status" value="1"/>
</dbReference>
<dbReference type="SUPFAM" id="SSF103190">
    <property type="entry name" value="Sensory domain-like"/>
    <property type="match status" value="1"/>
</dbReference>
<dbReference type="Pfam" id="PF00015">
    <property type="entry name" value="MCPsignal"/>
    <property type="match status" value="1"/>
</dbReference>
<protein>
    <submittedName>
        <fullName evidence="13">Methyl-accepting chemotaxis protein</fullName>
    </submittedName>
</protein>
<organism evidence="13 14">
    <name type="scientific">Selenomonas sputigena</name>
    <dbReference type="NCBI Taxonomy" id="69823"/>
    <lineage>
        <taxon>Bacteria</taxon>
        <taxon>Bacillati</taxon>
        <taxon>Bacillota</taxon>
        <taxon>Negativicutes</taxon>
        <taxon>Selenomonadales</taxon>
        <taxon>Selenomonadaceae</taxon>
        <taxon>Selenomonas</taxon>
    </lineage>
</organism>
<evidence type="ECO:0000313" key="14">
    <source>
        <dbReference type="Proteomes" id="UP001559623"/>
    </source>
</evidence>
<dbReference type="Pfam" id="PF00672">
    <property type="entry name" value="HAMP"/>
    <property type="match status" value="1"/>
</dbReference>
<evidence type="ECO:0000259" key="11">
    <source>
        <dbReference type="PROSITE" id="PS50111"/>
    </source>
</evidence>
<dbReference type="PANTHER" id="PTHR32089:SF112">
    <property type="entry name" value="LYSOZYME-LIKE PROTEIN-RELATED"/>
    <property type="match status" value="1"/>
</dbReference>
<comment type="subcellular location">
    <subcellularLocation>
        <location evidence="1">Cell membrane</location>
        <topology evidence="1">Multi-pass membrane protein</topology>
    </subcellularLocation>
</comment>
<dbReference type="CDD" id="cd12912">
    <property type="entry name" value="PDC2_MCP_like"/>
    <property type="match status" value="1"/>
</dbReference>
<feature type="domain" description="HAMP" evidence="12">
    <location>
        <begin position="352"/>
        <end position="405"/>
    </location>
</feature>
<sequence length="710" mass="77165">MNTYFLPETRNNYNFLTKKQEKKITTRIYTNGIVAREIISPDQIPHIRGGIIPQMKGAKKMSLKTRMIALIGTPVLLVFIVMAGIVYEILMDAMEQEMTEMATHQASEINGLITGKKEMLASITRSWEAKMPLHEDMQTMANSFANKNGIGDFFIGFPNQPFIDGADRTSDPTFDATGRAWYKDAAGSQSVKISKIYLTSTDHKPVVSFSSAFRQNGQIAGVAGFDLALDSVKDEVSKIKVGETGGAFLLNEDGNFIYHKTKTLEDTIMNQQEGADNIKHFFEGKPTFSSWNENGTTTLFVSAPVGDTGWVLVLEVPKSEILAPIMKMGALVGAVIIFSLLLLVAIILYITRSIATPIAELGRAAEQVADGDLAQNFTNDGRQDEIGILHQSFIKMTTNLHDLVRRSLTAAEQLAASSEELTASADQSAHASQNAAEAVTHIAQSAQQQSDVIDRSIDSVNNMSKEMEKVSSVIHDVAASAAQTHKATTEGQSELHIAVEGMETINGSTKQVADAVNALYEGSKRISEIVEMITQIASQTNLLALNAAIEAARAGESGKGFAVVAEEVRKLAEQSETAAQEITDLITENASQIEKTFSIMQEQKERVGAGVTQVNHAGQKFDRIAELVQELSQKIESIESLTQSVRQGSNQTVTAVQEIKEVSNDVRREAENVSAVSEEQAASTEEIAAASQTLANLAQDLQKTVGRFRV</sequence>
<dbReference type="Gene3D" id="3.30.450.20">
    <property type="entry name" value="PAS domain"/>
    <property type="match status" value="2"/>
</dbReference>
<evidence type="ECO:0000256" key="9">
    <source>
        <dbReference type="PROSITE-ProRule" id="PRU00284"/>
    </source>
</evidence>
<dbReference type="CDD" id="cd12913">
    <property type="entry name" value="PDC1_MCP_like"/>
    <property type="match status" value="1"/>
</dbReference>
<dbReference type="Gene3D" id="1.10.8.500">
    <property type="entry name" value="HAMP domain in histidine kinase"/>
    <property type="match status" value="1"/>
</dbReference>
<dbReference type="PROSITE" id="PS50111">
    <property type="entry name" value="CHEMOTAXIS_TRANSDUC_2"/>
    <property type="match status" value="1"/>
</dbReference>
<dbReference type="Proteomes" id="UP001559623">
    <property type="component" value="Unassembled WGS sequence"/>
</dbReference>
<dbReference type="InterPro" id="IPR004089">
    <property type="entry name" value="MCPsignal_dom"/>
</dbReference>
<keyword evidence="7 9" id="KW-0807">Transducer</keyword>
<dbReference type="RefSeq" id="WP_368846169.1">
    <property type="nucleotide sequence ID" value="NZ_JARVLH010000001.1"/>
</dbReference>
<dbReference type="EMBL" id="JARVLH010000001">
    <property type="protein sequence ID" value="MEX5284460.1"/>
    <property type="molecule type" value="Genomic_DNA"/>
</dbReference>
<keyword evidence="14" id="KW-1185">Reference proteome</keyword>
<dbReference type="SMART" id="SM00304">
    <property type="entry name" value="HAMP"/>
    <property type="match status" value="2"/>
</dbReference>
<evidence type="ECO:0000259" key="12">
    <source>
        <dbReference type="PROSITE" id="PS50885"/>
    </source>
</evidence>
<evidence type="ECO:0000256" key="4">
    <source>
        <dbReference type="ARBA" id="ARBA00022692"/>
    </source>
</evidence>
<dbReference type="CDD" id="cd06225">
    <property type="entry name" value="HAMP"/>
    <property type="match status" value="1"/>
</dbReference>
<dbReference type="Gene3D" id="1.10.287.950">
    <property type="entry name" value="Methyl-accepting chemotaxis protein"/>
    <property type="match status" value="1"/>
</dbReference>
<keyword evidence="6 10" id="KW-0472">Membrane</keyword>
<keyword evidence="3" id="KW-0145">Chemotaxis</keyword>
<dbReference type="PROSITE" id="PS50885">
    <property type="entry name" value="HAMP"/>
    <property type="match status" value="1"/>
</dbReference>
<dbReference type="InterPro" id="IPR003660">
    <property type="entry name" value="HAMP_dom"/>
</dbReference>
<dbReference type="CDD" id="cd11386">
    <property type="entry name" value="MCP_signal"/>
    <property type="match status" value="1"/>
</dbReference>
<evidence type="ECO:0000256" key="10">
    <source>
        <dbReference type="SAM" id="Phobius"/>
    </source>
</evidence>
<feature type="transmembrane region" description="Helical" evidence="10">
    <location>
        <begin position="328"/>
        <end position="350"/>
    </location>
</feature>